<dbReference type="AlphaFoldDB" id="A0A3L7ASB8"/>
<feature type="transmembrane region" description="Helical" evidence="1">
    <location>
        <begin position="79"/>
        <end position="99"/>
    </location>
</feature>
<organism evidence="2 3">
    <name type="scientific">Mycetocola lacteus</name>
    <dbReference type="NCBI Taxonomy" id="76637"/>
    <lineage>
        <taxon>Bacteria</taxon>
        <taxon>Bacillati</taxon>
        <taxon>Actinomycetota</taxon>
        <taxon>Actinomycetes</taxon>
        <taxon>Micrococcales</taxon>
        <taxon>Microbacteriaceae</taxon>
        <taxon>Mycetocola</taxon>
    </lineage>
</organism>
<protein>
    <submittedName>
        <fullName evidence="2">Uncharacterized protein</fullName>
    </submittedName>
</protein>
<reference evidence="2 3" key="1">
    <citation type="submission" date="2018-10" db="EMBL/GenBank/DDBJ databases">
        <authorList>
            <person name="Li J."/>
        </authorList>
    </citation>
    <scope>NUCLEOTIDE SEQUENCE [LARGE SCALE GENOMIC DNA]</scope>
    <source>
        <strain evidence="2 3">JCM 11654</strain>
    </source>
</reference>
<sequence length="487" mass="50629">MIALMVALALAASTVRPPSPDTNAWDLYFVVVGNPQFGGLLILLWAVPVARALSRVAHPDTLMRSGSRARAVGEVTGELTGRAFVHVVMVCAAALVIAAPRGLGVGWSSQVLGHASAEPAEDGASSFAQYLDLPIAAVLLHLLWVMLALSLLTAIALALAAAGLTRAARVIVPIAGTLITLAAFGALPWPDPPAPMGTVSPVWSIDPASLVDPGHALNTGTWPGAWTLLGLLTLASLLVLWHRDGGRLQSGPWLSVGVLVAAGIITVWGAGDVAGTPNEIVATLFPGRFGDPIGYVRTLLLPLVAATLVAHYLSVSGAAWHLQQVLRRGSHTRWLSVTLVRFLVLAVITACVGLILVLIRAPSVITAEPVQAGSRGLGVLAIVALGLCAHTLMLLLLVLLLWWVRAIEYAWPVALGTYVVLGYPAIVSLGPIAPFMSLGIDPGHSAHLWPDLAGPLIPALGLALALGILARTHIPYPLHTALEGAPS</sequence>
<feature type="transmembrane region" description="Helical" evidence="1">
    <location>
        <begin position="334"/>
        <end position="359"/>
    </location>
</feature>
<evidence type="ECO:0000256" key="1">
    <source>
        <dbReference type="SAM" id="Phobius"/>
    </source>
</evidence>
<feature type="transmembrane region" description="Helical" evidence="1">
    <location>
        <begin position="409"/>
        <end position="432"/>
    </location>
</feature>
<evidence type="ECO:0000313" key="2">
    <source>
        <dbReference type="EMBL" id="RLP82328.1"/>
    </source>
</evidence>
<keyword evidence="1" id="KW-0472">Membrane</keyword>
<keyword evidence="1" id="KW-0812">Transmembrane</keyword>
<feature type="transmembrane region" description="Helical" evidence="1">
    <location>
        <begin position="299"/>
        <end position="322"/>
    </location>
</feature>
<gene>
    <name evidence="2" type="ORF">D9V34_11105</name>
</gene>
<name>A0A3L7ASB8_9MICO</name>
<evidence type="ECO:0000313" key="3">
    <source>
        <dbReference type="Proteomes" id="UP000269438"/>
    </source>
</evidence>
<feature type="transmembrane region" description="Helical" evidence="1">
    <location>
        <begin position="170"/>
        <end position="189"/>
    </location>
</feature>
<feature type="transmembrane region" description="Helical" evidence="1">
    <location>
        <begin position="222"/>
        <end position="241"/>
    </location>
</feature>
<feature type="transmembrane region" description="Helical" evidence="1">
    <location>
        <begin position="38"/>
        <end position="58"/>
    </location>
</feature>
<dbReference type="EMBL" id="RCUY01000009">
    <property type="protein sequence ID" value="RLP82328.1"/>
    <property type="molecule type" value="Genomic_DNA"/>
</dbReference>
<feature type="transmembrane region" description="Helical" evidence="1">
    <location>
        <begin position="379"/>
        <end position="402"/>
    </location>
</feature>
<feature type="transmembrane region" description="Helical" evidence="1">
    <location>
        <begin position="135"/>
        <end position="158"/>
    </location>
</feature>
<feature type="transmembrane region" description="Helical" evidence="1">
    <location>
        <begin position="253"/>
        <end position="271"/>
    </location>
</feature>
<accession>A0A3L7ASB8</accession>
<comment type="caution">
    <text evidence="2">The sequence shown here is derived from an EMBL/GenBank/DDBJ whole genome shotgun (WGS) entry which is preliminary data.</text>
</comment>
<proteinExistence type="predicted"/>
<feature type="transmembrane region" description="Helical" evidence="1">
    <location>
        <begin position="452"/>
        <end position="470"/>
    </location>
</feature>
<keyword evidence="1" id="KW-1133">Transmembrane helix</keyword>
<keyword evidence="3" id="KW-1185">Reference proteome</keyword>
<dbReference type="Proteomes" id="UP000269438">
    <property type="component" value="Unassembled WGS sequence"/>
</dbReference>